<dbReference type="Pfam" id="PF07454">
    <property type="entry name" value="SpoIIP"/>
    <property type="match status" value="1"/>
</dbReference>
<dbReference type="EMBL" id="JAGGKS010000010">
    <property type="protein sequence ID" value="MBP1927072.1"/>
    <property type="molecule type" value="Genomic_DNA"/>
</dbReference>
<evidence type="ECO:0000313" key="2">
    <source>
        <dbReference type="EMBL" id="MBP1927072.1"/>
    </source>
</evidence>
<keyword evidence="1" id="KW-0812">Transmembrane</keyword>
<keyword evidence="1" id="KW-0472">Membrane</keyword>
<accession>A0ABS4GHQ2</accession>
<gene>
    <name evidence="2" type="ORF">J2Z76_002945</name>
</gene>
<dbReference type="RefSeq" id="WP_209512790.1">
    <property type="nucleotide sequence ID" value="NZ_JAGGKS010000010.1"/>
</dbReference>
<name>A0ABS4GHQ2_9FIRM</name>
<feature type="transmembrane region" description="Helical" evidence="1">
    <location>
        <begin position="12"/>
        <end position="32"/>
    </location>
</feature>
<keyword evidence="3" id="KW-1185">Reference proteome</keyword>
<organism evidence="2 3">
    <name type="scientific">Sedimentibacter acidaminivorans</name>
    <dbReference type="NCBI Taxonomy" id="913099"/>
    <lineage>
        <taxon>Bacteria</taxon>
        <taxon>Bacillati</taxon>
        <taxon>Bacillota</taxon>
        <taxon>Tissierellia</taxon>
        <taxon>Sedimentibacter</taxon>
    </lineage>
</organism>
<comment type="caution">
    <text evidence="2">The sequence shown here is derived from an EMBL/GenBank/DDBJ whole genome shotgun (WGS) entry which is preliminary data.</text>
</comment>
<evidence type="ECO:0000313" key="3">
    <source>
        <dbReference type="Proteomes" id="UP001519342"/>
    </source>
</evidence>
<dbReference type="InterPro" id="IPR010897">
    <property type="entry name" value="Spore_II_P"/>
</dbReference>
<sequence length="376" mass="43306">MKRRRRKKSETKFYMVMSIICLVVLFAGYSYVYKLSEARKTGQEITTISLNYDGEGAANKYNEFFDKVMSYFNIFFEETFKESDDSKIIENKEDEPVKEVYKIIDSADREQTEDLQVFDEKEYSSSQIAVTEVYLASNRKDDFFKVIESNTISRSSVPREMKIDTASINKNINFIIYHTHATESYLPNKESNYRTHDENYNVMGIGNIITSNLKNYGLNITHLKDYNDYPDYNKSYANSNYNVKQVLSNSKKNVMIDIHRDGADEGSSYEEFLSKVKSIEINGKTAATCTLVIGDKNGNLEDIKKMAQTTFDTANEMYPGLFRDIVIRNGAYFNQYLSDYAMLIEVGTTLNNIEEAQYTADLLSEILCETIAKINN</sequence>
<protein>
    <submittedName>
        <fullName evidence="2">Stage II sporulation protein P</fullName>
    </submittedName>
</protein>
<reference evidence="2 3" key="1">
    <citation type="submission" date="2021-03" db="EMBL/GenBank/DDBJ databases">
        <title>Genomic Encyclopedia of Type Strains, Phase IV (KMG-IV): sequencing the most valuable type-strain genomes for metagenomic binning, comparative biology and taxonomic classification.</title>
        <authorList>
            <person name="Goeker M."/>
        </authorList>
    </citation>
    <scope>NUCLEOTIDE SEQUENCE [LARGE SCALE GENOMIC DNA]</scope>
    <source>
        <strain evidence="2 3">DSM 24004</strain>
    </source>
</reference>
<proteinExistence type="predicted"/>
<dbReference type="Proteomes" id="UP001519342">
    <property type="component" value="Unassembled WGS sequence"/>
</dbReference>
<keyword evidence="1" id="KW-1133">Transmembrane helix</keyword>
<dbReference type="NCBIfam" id="TIGR02867">
    <property type="entry name" value="spore_II_P"/>
    <property type="match status" value="1"/>
</dbReference>
<evidence type="ECO:0000256" key="1">
    <source>
        <dbReference type="SAM" id="Phobius"/>
    </source>
</evidence>